<dbReference type="RefSeq" id="XP_060281744.1">
    <property type="nucleotide sequence ID" value="XM_060424767.1"/>
</dbReference>
<keyword evidence="4" id="KW-1185">Reference proteome</keyword>
<dbReference type="EMBL" id="MU839015">
    <property type="protein sequence ID" value="KAK1765531.1"/>
    <property type="molecule type" value="Genomic_DNA"/>
</dbReference>
<protein>
    <submittedName>
        <fullName evidence="3">T-complex 11</fullName>
    </submittedName>
</protein>
<dbReference type="GO" id="GO:0010737">
    <property type="term" value="P:protein kinase A signaling"/>
    <property type="evidence" value="ECO:0007669"/>
    <property type="project" value="TreeGrafter"/>
</dbReference>
<feature type="region of interest" description="Disordered" evidence="2">
    <location>
        <begin position="433"/>
        <end position="464"/>
    </location>
</feature>
<evidence type="ECO:0000256" key="1">
    <source>
        <dbReference type="ARBA" id="ARBA00010954"/>
    </source>
</evidence>
<dbReference type="Proteomes" id="UP001244011">
    <property type="component" value="Unassembled WGS sequence"/>
</dbReference>
<dbReference type="InterPro" id="IPR008862">
    <property type="entry name" value="Tcp11"/>
</dbReference>
<dbReference type="Pfam" id="PF05794">
    <property type="entry name" value="Tcp11"/>
    <property type="match status" value="1"/>
</dbReference>
<feature type="compositionally biased region" description="Basic and acidic residues" evidence="2">
    <location>
        <begin position="581"/>
        <end position="594"/>
    </location>
</feature>
<dbReference type="AlphaFoldDB" id="A0AAJ0C0P4"/>
<dbReference type="GeneID" id="85307954"/>
<dbReference type="PANTHER" id="PTHR12832">
    <property type="entry name" value="TESTIS-SPECIFIC PROTEIN PBS13 T-COMPLEX 11"/>
    <property type="match status" value="1"/>
</dbReference>
<reference evidence="3" key="1">
    <citation type="submission" date="2023-06" db="EMBL/GenBank/DDBJ databases">
        <title>Genome-scale phylogeny and comparative genomics of the fungal order Sordariales.</title>
        <authorList>
            <consortium name="Lawrence Berkeley National Laboratory"/>
            <person name="Hensen N."/>
            <person name="Bonometti L."/>
            <person name="Westerberg I."/>
            <person name="Brannstrom I.O."/>
            <person name="Guillou S."/>
            <person name="Cros-Aarteil S."/>
            <person name="Calhoun S."/>
            <person name="Haridas S."/>
            <person name="Kuo A."/>
            <person name="Mondo S."/>
            <person name="Pangilinan J."/>
            <person name="Riley R."/>
            <person name="Labutti K."/>
            <person name="Andreopoulos B."/>
            <person name="Lipzen A."/>
            <person name="Chen C."/>
            <person name="Yanf M."/>
            <person name="Daum C."/>
            <person name="Ng V."/>
            <person name="Clum A."/>
            <person name="Steindorff A."/>
            <person name="Ohm R."/>
            <person name="Martin F."/>
            <person name="Silar P."/>
            <person name="Natvig D."/>
            <person name="Lalanne C."/>
            <person name="Gautier V."/>
            <person name="Ament-Velasquez S.L."/>
            <person name="Kruys A."/>
            <person name="Hutchinson M.I."/>
            <person name="Powell A.J."/>
            <person name="Barry K."/>
            <person name="Miller A.N."/>
            <person name="Grigoriev I.V."/>
            <person name="Debuchy R."/>
            <person name="Gladieux P."/>
            <person name="Thoren M.H."/>
            <person name="Johannesson H."/>
        </authorList>
    </citation>
    <scope>NUCLEOTIDE SEQUENCE</scope>
    <source>
        <strain evidence="3">8032-3</strain>
    </source>
</reference>
<proteinExistence type="inferred from homology"/>
<feature type="compositionally biased region" description="Low complexity" evidence="2">
    <location>
        <begin position="66"/>
        <end position="79"/>
    </location>
</feature>
<comment type="similarity">
    <text evidence="1">Belongs to the TCP11 family.</text>
</comment>
<dbReference type="PANTHER" id="PTHR12832:SF11">
    <property type="entry name" value="LD23868P"/>
    <property type="match status" value="1"/>
</dbReference>
<organism evidence="3 4">
    <name type="scientific">Phialemonium atrogriseum</name>
    <dbReference type="NCBI Taxonomy" id="1093897"/>
    <lineage>
        <taxon>Eukaryota</taxon>
        <taxon>Fungi</taxon>
        <taxon>Dikarya</taxon>
        <taxon>Ascomycota</taxon>
        <taxon>Pezizomycotina</taxon>
        <taxon>Sordariomycetes</taxon>
        <taxon>Sordariomycetidae</taxon>
        <taxon>Cephalothecales</taxon>
        <taxon>Cephalothecaceae</taxon>
        <taxon>Phialemonium</taxon>
    </lineage>
</organism>
<sequence length="647" mass="72586">MSEQRHGGGGGIESGHFSAHTRNKSIENETLTAEAAVETRTSPPEPERQTILPGQSQQPLAPRRLSTNTPTPAPSSSSSTDRRQSRPQKLEPPVTKATLSELDVNKIIHNPKLRHDINYDPELHFRPNFDGEKGRRKQEKANQFWRALSEQLQLFVLDPEAFRDHFGHNGEWCLPLLLKSVREIIQTLVPQKDREVLDEGLNVELLMQQFNRGVADLEKLASWLSAILKRHCAPMRDEWVDEMYNELSRGNRNNDIAELVKGMRTLLSILEAMKLDVANHQIRSLRPVLIEDTVHFEQRFFIKKVQGGRISIDAARAWYQRAQDTAAQESLDRPLVCSLSFGETAVFFGALSKLVLPSTPVESSSSGAQQNTLPNTFLFDEDRFMKLRSDMHDSICLEICMRQYEELEAMARFPVIVPFGEFDHGAAAQTSRPSSFVWSDSGSTNPSPRNSGCLFGLPTGDSVEPSPRTRGLYTSLLALLHTAPPAPRPAQRWHGLSQAMALQILRYVNVPHITSSEFEEHLKRKLGNLEGDAFREVEESFHKRLLSELATRVKEYKNLSGVGLFSHATGGRINAPGRTWDSGRDKGRRGRDVLDSNGSVREPRDDGGVEDMATRMAHLGILHWRVWAPLVYTGDIQGGCEMTTGSV</sequence>
<name>A0AAJ0C0P4_9PEZI</name>
<comment type="caution">
    <text evidence="3">The sequence shown here is derived from an EMBL/GenBank/DDBJ whole genome shotgun (WGS) entry which is preliminary data.</text>
</comment>
<accession>A0AAJ0C0P4</accession>
<evidence type="ECO:0000313" key="3">
    <source>
        <dbReference type="EMBL" id="KAK1765531.1"/>
    </source>
</evidence>
<evidence type="ECO:0000313" key="4">
    <source>
        <dbReference type="Proteomes" id="UP001244011"/>
    </source>
</evidence>
<gene>
    <name evidence="3" type="ORF">QBC33DRAFT_455369</name>
</gene>
<feature type="region of interest" description="Disordered" evidence="2">
    <location>
        <begin position="1"/>
        <end position="98"/>
    </location>
</feature>
<feature type="compositionally biased region" description="Polar residues" evidence="2">
    <location>
        <begin position="433"/>
        <end position="450"/>
    </location>
</feature>
<evidence type="ECO:0000256" key="2">
    <source>
        <dbReference type="SAM" id="MobiDB-lite"/>
    </source>
</evidence>
<feature type="region of interest" description="Disordered" evidence="2">
    <location>
        <begin position="576"/>
        <end position="608"/>
    </location>
</feature>